<sequence length="513" mass="52939">MNGAESLVRTLVASGVEVCFANPGTSEMHFVAALDTVPGMRAVLCLFEGVATGAADGYARMAGRPAATLLHLGPGFANGIANLHNARKARVPIVNVVGDHATTHQRFDAPLTADVAAMVRPVSHWVESCRDARSVAAAAARAVQAAREAPGRIASLILPADTAWSPAAGPSPRLPVHAPAPVSDAAVARAVAALRAGRTALLLRAEALRGDGLAAAGRIAAATGARLVCDTFAPRIERGAGRVRVERLPYRPEPAIAMLSGTETLILVGTQAPIAFFGYPDQPSELTPPGCTPLVLAHPHEDGAAALEAVADALGAVAPAPVAPFRIPERPPAGRLDPGSLMRIVGRHLPDDAIVSDESITGGFQHYAVLDTAAPHDFLSLAGGAIGDGLPVATGAAVACPDRKVVVLQADGSAMYTLQALWTQARERLDVVTIVYANRAYKVLMDELRIVGAAEGSGKAQALFDLADPVLDWVRLAEGMGVEAVRVDETGAFEDALASAVAARGPRLIEAVV</sequence>
<accession>A0ABT5JC16</accession>
<protein>
    <submittedName>
        <fullName evidence="5">Acetolactate synthase large subunit</fullName>
    </submittedName>
</protein>
<feature type="domain" description="Thiamine pyrophosphate enzyme TPP-binding" evidence="3">
    <location>
        <begin position="372"/>
        <end position="510"/>
    </location>
</feature>
<dbReference type="PANTHER" id="PTHR18968:SF86">
    <property type="entry name" value="ACETOLACTATE SYNTHASE LARGE SUBUNIT ILVX-RELATED"/>
    <property type="match status" value="1"/>
</dbReference>
<evidence type="ECO:0000256" key="2">
    <source>
        <dbReference type="ARBA" id="ARBA00023052"/>
    </source>
</evidence>
<dbReference type="InterPro" id="IPR012001">
    <property type="entry name" value="Thiamin_PyroP_enz_TPP-bd_dom"/>
</dbReference>
<gene>
    <name evidence="5" type="ORF">PQJ73_12930</name>
</gene>
<dbReference type="EMBL" id="JAQQLI010000017">
    <property type="protein sequence ID" value="MDC7786590.1"/>
    <property type="molecule type" value="Genomic_DNA"/>
</dbReference>
<name>A0ABT5JC16_RHOTP</name>
<dbReference type="InterPro" id="IPR011766">
    <property type="entry name" value="TPP_enzyme_TPP-bd"/>
</dbReference>
<reference evidence="5" key="2">
    <citation type="submission" date="2023-02" db="EMBL/GenBank/DDBJ databases">
        <authorList>
            <person name="Rayyan A."/>
            <person name="Meyer T."/>
            <person name="Kyndt J.A."/>
        </authorList>
    </citation>
    <scope>NUCLEOTIDE SEQUENCE</scope>
    <source>
        <strain evidence="5">DSM 9987</strain>
    </source>
</reference>
<dbReference type="Gene3D" id="3.40.50.970">
    <property type="match status" value="2"/>
</dbReference>
<keyword evidence="6" id="KW-1185">Reference proteome</keyword>
<feature type="domain" description="Thiamine pyrophosphate enzyme N-terminal TPP-binding" evidence="4">
    <location>
        <begin position="1"/>
        <end position="106"/>
    </location>
</feature>
<evidence type="ECO:0000313" key="6">
    <source>
        <dbReference type="Proteomes" id="UP001165652"/>
    </source>
</evidence>
<evidence type="ECO:0000313" key="5">
    <source>
        <dbReference type="EMBL" id="MDC7786590.1"/>
    </source>
</evidence>
<keyword evidence="2" id="KW-0786">Thiamine pyrophosphate</keyword>
<comment type="caution">
    <text evidence="5">The sequence shown here is derived from an EMBL/GenBank/DDBJ whole genome shotgun (WGS) entry which is preliminary data.</text>
</comment>
<dbReference type="InterPro" id="IPR045229">
    <property type="entry name" value="TPP_enz"/>
</dbReference>
<dbReference type="NCBIfam" id="NF005760">
    <property type="entry name" value="PRK07586.1"/>
    <property type="match status" value="1"/>
</dbReference>
<proteinExistence type="inferred from homology"/>
<dbReference type="Pfam" id="PF02776">
    <property type="entry name" value="TPP_enzyme_N"/>
    <property type="match status" value="1"/>
</dbReference>
<reference evidence="5" key="1">
    <citation type="journal article" date="2023" name="Microbiol Resour">
        <title>Genome Sequences of Rhodoplanes serenus and Two Thermotolerant Strains, Rhodoplanes tepidamans and 'Rhodoplanes cryptolactis,' Further Refine the Genus.</title>
        <authorList>
            <person name="Rayyan A.A."/>
            <person name="Kyndt J.A."/>
        </authorList>
    </citation>
    <scope>NUCLEOTIDE SEQUENCE</scope>
    <source>
        <strain evidence="5">DSM 9987</strain>
    </source>
</reference>
<evidence type="ECO:0000256" key="1">
    <source>
        <dbReference type="ARBA" id="ARBA00007812"/>
    </source>
</evidence>
<dbReference type="InterPro" id="IPR029061">
    <property type="entry name" value="THDP-binding"/>
</dbReference>
<dbReference type="CDD" id="cd02002">
    <property type="entry name" value="TPP_BFDC"/>
    <property type="match status" value="1"/>
</dbReference>
<dbReference type="SUPFAM" id="SSF52518">
    <property type="entry name" value="Thiamin diphosphate-binding fold (THDP-binding)"/>
    <property type="match status" value="2"/>
</dbReference>
<dbReference type="CDD" id="cd07035">
    <property type="entry name" value="TPP_PYR_POX_like"/>
    <property type="match status" value="1"/>
</dbReference>
<dbReference type="Pfam" id="PF02775">
    <property type="entry name" value="TPP_enzyme_C"/>
    <property type="match status" value="1"/>
</dbReference>
<dbReference type="Proteomes" id="UP001165652">
    <property type="component" value="Unassembled WGS sequence"/>
</dbReference>
<evidence type="ECO:0000259" key="3">
    <source>
        <dbReference type="Pfam" id="PF02775"/>
    </source>
</evidence>
<comment type="similarity">
    <text evidence="1">Belongs to the TPP enzyme family.</text>
</comment>
<dbReference type="RefSeq" id="WP_272777436.1">
    <property type="nucleotide sequence ID" value="NZ_JAQQLI010000017.1"/>
</dbReference>
<organism evidence="5 6">
    <name type="scientific">Rhodoplanes tepidamans</name>
    <name type="common">Rhodoplanes cryptolactis</name>
    <dbReference type="NCBI Taxonomy" id="200616"/>
    <lineage>
        <taxon>Bacteria</taxon>
        <taxon>Pseudomonadati</taxon>
        <taxon>Pseudomonadota</taxon>
        <taxon>Alphaproteobacteria</taxon>
        <taxon>Hyphomicrobiales</taxon>
        <taxon>Nitrobacteraceae</taxon>
        <taxon>Rhodoplanes</taxon>
    </lineage>
</organism>
<evidence type="ECO:0000259" key="4">
    <source>
        <dbReference type="Pfam" id="PF02776"/>
    </source>
</evidence>
<dbReference type="PANTHER" id="PTHR18968">
    <property type="entry name" value="THIAMINE PYROPHOSPHATE ENZYMES"/>
    <property type="match status" value="1"/>
</dbReference>